<dbReference type="EMBL" id="BKCJ011381958">
    <property type="protein sequence ID" value="GFD28054.1"/>
    <property type="molecule type" value="Genomic_DNA"/>
</dbReference>
<evidence type="ECO:0000313" key="1">
    <source>
        <dbReference type="EMBL" id="GFD28054.1"/>
    </source>
</evidence>
<comment type="caution">
    <text evidence="1">The sequence shown here is derived from an EMBL/GenBank/DDBJ whole genome shotgun (WGS) entry which is preliminary data.</text>
</comment>
<proteinExistence type="predicted"/>
<feature type="non-terminal residue" evidence="1">
    <location>
        <position position="1"/>
    </location>
</feature>
<protein>
    <submittedName>
        <fullName evidence="1">Uncharacterized protein</fullName>
    </submittedName>
</protein>
<accession>A0A699V7H9</accession>
<reference evidence="1" key="1">
    <citation type="journal article" date="2019" name="Sci. Rep.">
        <title>Draft genome of Tanacetum cinerariifolium, the natural source of mosquito coil.</title>
        <authorList>
            <person name="Yamashiro T."/>
            <person name="Shiraishi A."/>
            <person name="Satake H."/>
            <person name="Nakayama K."/>
        </authorList>
    </citation>
    <scope>NUCLEOTIDE SEQUENCE</scope>
</reference>
<organism evidence="1">
    <name type="scientific">Tanacetum cinerariifolium</name>
    <name type="common">Dalmatian daisy</name>
    <name type="synonym">Chrysanthemum cinerariifolium</name>
    <dbReference type="NCBI Taxonomy" id="118510"/>
    <lineage>
        <taxon>Eukaryota</taxon>
        <taxon>Viridiplantae</taxon>
        <taxon>Streptophyta</taxon>
        <taxon>Embryophyta</taxon>
        <taxon>Tracheophyta</taxon>
        <taxon>Spermatophyta</taxon>
        <taxon>Magnoliopsida</taxon>
        <taxon>eudicotyledons</taxon>
        <taxon>Gunneridae</taxon>
        <taxon>Pentapetalae</taxon>
        <taxon>asterids</taxon>
        <taxon>campanulids</taxon>
        <taxon>Asterales</taxon>
        <taxon>Asteraceae</taxon>
        <taxon>Asteroideae</taxon>
        <taxon>Anthemideae</taxon>
        <taxon>Anthemidinae</taxon>
        <taxon>Tanacetum</taxon>
    </lineage>
</organism>
<sequence>RLDISSNDGFAITLRSYVIVLSVSYSEDFVKRLRSTLGEEGNYYMEPTEFEIQEMVNILVSGEAY</sequence>
<gene>
    <name evidence="1" type="ORF">Tci_900023</name>
</gene>
<dbReference type="AlphaFoldDB" id="A0A699V7H9"/>
<name>A0A699V7H9_TANCI</name>